<dbReference type="GO" id="GO:0004764">
    <property type="term" value="F:shikimate 3-dehydrogenase (NADP+) activity"/>
    <property type="evidence" value="ECO:0007669"/>
    <property type="project" value="InterPro"/>
</dbReference>
<keyword evidence="2" id="KW-0057">Aromatic amino acid biosynthesis</keyword>
<dbReference type="Gene3D" id="3.40.50.720">
    <property type="entry name" value="NAD(P)-binding Rossmann-like Domain"/>
    <property type="match status" value="1"/>
</dbReference>
<organism evidence="4 5">
    <name type="scientific">Kocuria palustris PEL</name>
    <dbReference type="NCBI Taxonomy" id="1236550"/>
    <lineage>
        <taxon>Bacteria</taxon>
        <taxon>Bacillati</taxon>
        <taxon>Actinomycetota</taxon>
        <taxon>Actinomycetes</taxon>
        <taxon>Micrococcales</taxon>
        <taxon>Micrococcaceae</taxon>
        <taxon>Kocuria</taxon>
    </lineage>
</organism>
<dbReference type="InterPro" id="IPR013708">
    <property type="entry name" value="Shikimate_DH-bd_N"/>
</dbReference>
<dbReference type="STRING" id="71999.KPaMU14_05655"/>
<dbReference type="InterPro" id="IPR036291">
    <property type="entry name" value="NAD(P)-bd_dom_sf"/>
</dbReference>
<dbReference type="NCBIfam" id="NF001311">
    <property type="entry name" value="PRK00258.1-3"/>
    <property type="match status" value="1"/>
</dbReference>
<comment type="pathway">
    <text evidence="1">Metabolic intermediate biosynthesis; chorismate biosynthesis; chorismate from D-erythrose 4-phosphate and phosphoenolpyruvate: step 4/7.</text>
</comment>
<accession>M2YHF9</accession>
<dbReference type="EMBL" id="ANHZ02000001">
    <property type="protein sequence ID" value="EME37940.1"/>
    <property type="molecule type" value="Genomic_DNA"/>
</dbReference>
<dbReference type="SUPFAM" id="SSF51735">
    <property type="entry name" value="NAD(P)-binding Rossmann-fold domains"/>
    <property type="match status" value="1"/>
</dbReference>
<proteinExistence type="predicted"/>
<evidence type="ECO:0000313" key="4">
    <source>
        <dbReference type="EMBL" id="EME37940.1"/>
    </source>
</evidence>
<sequence>MSTAHAGVAGHPIGHSLSPRLHEAAYRVLGEAIDYRAYDLEEGELTGQIALLRQDPAWQGMSVTMPLKSEAAELADELSDQAAAVGTVNTLRPRSDGSLLGHNSDVAGIAASLRAAGAVPEGARASVLGGGGTATAALAALQQLGAEEIELWVRSPQRAGRAVEAAERLGLPLRIRDWDAAAEHLAGSDLVVSTLPPHGADDLAAQLASVPGRSTGGTLLDAAYDPWPSALARAWQRAGGTVVPGLDMLVLQALDQIRLFTGRSIDQTLPQEHAVIRALCTAAGRPELAEAVLRSS</sequence>
<dbReference type="RefSeq" id="WP_006213283.1">
    <property type="nucleotide sequence ID" value="NZ_ANHZ02000001.1"/>
</dbReference>
<dbReference type="SUPFAM" id="SSF53223">
    <property type="entry name" value="Aminoacid dehydrogenase-like, N-terminal domain"/>
    <property type="match status" value="1"/>
</dbReference>
<evidence type="ECO:0000313" key="5">
    <source>
        <dbReference type="Proteomes" id="UP000009877"/>
    </source>
</evidence>
<dbReference type="GO" id="GO:0005829">
    <property type="term" value="C:cytosol"/>
    <property type="evidence" value="ECO:0007669"/>
    <property type="project" value="TreeGrafter"/>
</dbReference>
<reference evidence="4 5" key="1">
    <citation type="journal article" date="2014" name="Genome Announc.">
        <title>Draft Genome Sequence of Kocuria palustris PEL.</title>
        <authorList>
            <person name="Sharma G."/>
            <person name="Khatri I."/>
            <person name="Subramanian S."/>
        </authorList>
    </citation>
    <scope>NUCLEOTIDE SEQUENCE [LARGE SCALE GENOMIC DNA]</scope>
    <source>
        <strain evidence="4 5">PEL</strain>
    </source>
</reference>
<comment type="caution">
    <text evidence="4">The sequence shown here is derived from an EMBL/GenBank/DDBJ whole genome shotgun (WGS) entry which is preliminary data.</text>
</comment>
<evidence type="ECO:0000256" key="1">
    <source>
        <dbReference type="ARBA" id="ARBA00004871"/>
    </source>
</evidence>
<dbReference type="AlphaFoldDB" id="M2YHF9"/>
<dbReference type="InterPro" id="IPR046346">
    <property type="entry name" value="Aminoacid_DH-like_N_sf"/>
</dbReference>
<evidence type="ECO:0000256" key="2">
    <source>
        <dbReference type="ARBA" id="ARBA00023141"/>
    </source>
</evidence>
<protein>
    <submittedName>
        <fullName evidence="4">Shikimate 5-dehydrogenase I alpha</fullName>
    </submittedName>
</protein>
<dbReference type="InterPro" id="IPR022893">
    <property type="entry name" value="Shikimate_DH_fam"/>
</dbReference>
<keyword evidence="5" id="KW-1185">Reference proteome</keyword>
<dbReference type="Proteomes" id="UP000009877">
    <property type="component" value="Unassembled WGS sequence"/>
</dbReference>
<dbReference type="GO" id="GO:0019632">
    <property type="term" value="P:shikimate metabolic process"/>
    <property type="evidence" value="ECO:0007669"/>
    <property type="project" value="TreeGrafter"/>
</dbReference>
<name>M2YHF9_9MICC</name>
<dbReference type="PANTHER" id="PTHR21089">
    <property type="entry name" value="SHIKIMATE DEHYDROGENASE"/>
    <property type="match status" value="1"/>
</dbReference>
<keyword evidence="2" id="KW-0028">Amino-acid biosynthesis</keyword>
<dbReference type="GO" id="GO:0009423">
    <property type="term" value="P:chorismate biosynthetic process"/>
    <property type="evidence" value="ECO:0007669"/>
    <property type="project" value="TreeGrafter"/>
</dbReference>
<gene>
    <name evidence="4" type="ORF">C884_00135</name>
</gene>
<feature type="domain" description="Shikimate dehydrogenase substrate binding N-terminal" evidence="3">
    <location>
        <begin position="8"/>
        <end position="91"/>
    </location>
</feature>
<dbReference type="Gene3D" id="3.40.50.10860">
    <property type="entry name" value="Leucine Dehydrogenase, chain A, domain 1"/>
    <property type="match status" value="1"/>
</dbReference>
<dbReference type="Pfam" id="PF08501">
    <property type="entry name" value="Shikimate_dh_N"/>
    <property type="match status" value="1"/>
</dbReference>
<dbReference type="GO" id="GO:0050661">
    <property type="term" value="F:NADP binding"/>
    <property type="evidence" value="ECO:0007669"/>
    <property type="project" value="TreeGrafter"/>
</dbReference>
<dbReference type="PANTHER" id="PTHR21089:SF1">
    <property type="entry name" value="BIFUNCTIONAL 3-DEHYDROQUINATE DEHYDRATASE_SHIKIMATE DEHYDROGENASE, CHLOROPLASTIC"/>
    <property type="match status" value="1"/>
</dbReference>
<dbReference type="GO" id="GO:0009073">
    <property type="term" value="P:aromatic amino acid family biosynthetic process"/>
    <property type="evidence" value="ECO:0007669"/>
    <property type="project" value="UniProtKB-KW"/>
</dbReference>
<evidence type="ECO:0000259" key="3">
    <source>
        <dbReference type="Pfam" id="PF08501"/>
    </source>
</evidence>